<dbReference type="InterPro" id="IPR045339">
    <property type="entry name" value="DUF6534"/>
</dbReference>
<dbReference type="OrthoDB" id="3206554at2759"/>
<feature type="compositionally biased region" description="Polar residues" evidence="1">
    <location>
        <begin position="293"/>
        <end position="304"/>
    </location>
</feature>
<keyword evidence="2" id="KW-0472">Membrane</keyword>
<dbReference type="PANTHER" id="PTHR40465:SF1">
    <property type="entry name" value="DUF6534 DOMAIN-CONTAINING PROTEIN"/>
    <property type="match status" value="1"/>
</dbReference>
<feature type="transmembrane region" description="Helical" evidence="2">
    <location>
        <begin position="54"/>
        <end position="78"/>
    </location>
</feature>
<feature type="region of interest" description="Disordered" evidence="1">
    <location>
        <begin position="280"/>
        <end position="338"/>
    </location>
</feature>
<accession>A0A5C3KQ97</accession>
<dbReference type="Pfam" id="PF20152">
    <property type="entry name" value="DUF6534"/>
    <property type="match status" value="1"/>
</dbReference>
<feature type="transmembrane region" description="Helical" evidence="2">
    <location>
        <begin position="167"/>
        <end position="189"/>
    </location>
</feature>
<name>A0A5C3KQ97_COPMA</name>
<organism evidence="4 5">
    <name type="scientific">Coprinopsis marcescibilis</name>
    <name type="common">Agaric fungus</name>
    <name type="synonym">Psathyrella marcescibilis</name>
    <dbReference type="NCBI Taxonomy" id="230819"/>
    <lineage>
        <taxon>Eukaryota</taxon>
        <taxon>Fungi</taxon>
        <taxon>Dikarya</taxon>
        <taxon>Basidiomycota</taxon>
        <taxon>Agaricomycotina</taxon>
        <taxon>Agaricomycetes</taxon>
        <taxon>Agaricomycetidae</taxon>
        <taxon>Agaricales</taxon>
        <taxon>Agaricineae</taxon>
        <taxon>Psathyrellaceae</taxon>
        <taxon>Coprinopsis</taxon>
    </lineage>
</organism>
<feature type="transmembrane region" description="Helical" evidence="2">
    <location>
        <begin position="90"/>
        <end position="113"/>
    </location>
</feature>
<dbReference type="Proteomes" id="UP000307440">
    <property type="component" value="Unassembled WGS sequence"/>
</dbReference>
<keyword evidence="2" id="KW-1133">Transmembrane helix</keyword>
<feature type="transmembrane region" description="Helical" evidence="2">
    <location>
        <begin position="125"/>
        <end position="147"/>
    </location>
</feature>
<feature type="transmembrane region" description="Helical" evidence="2">
    <location>
        <begin position="20"/>
        <end position="42"/>
    </location>
</feature>
<feature type="transmembrane region" description="Helical" evidence="2">
    <location>
        <begin position="210"/>
        <end position="235"/>
    </location>
</feature>
<proteinExistence type="predicted"/>
<evidence type="ECO:0000313" key="5">
    <source>
        <dbReference type="Proteomes" id="UP000307440"/>
    </source>
</evidence>
<dbReference type="EMBL" id="ML210244">
    <property type="protein sequence ID" value="TFK22285.1"/>
    <property type="molecule type" value="Genomic_DNA"/>
</dbReference>
<evidence type="ECO:0000313" key="4">
    <source>
        <dbReference type="EMBL" id="TFK22285.1"/>
    </source>
</evidence>
<gene>
    <name evidence="4" type="ORF">FA15DRAFT_671665</name>
</gene>
<dbReference type="STRING" id="230819.A0A5C3KQ97"/>
<keyword evidence="2" id="KW-0812">Transmembrane</keyword>
<feature type="domain" description="DUF6534" evidence="3">
    <location>
        <begin position="174"/>
        <end position="264"/>
    </location>
</feature>
<evidence type="ECO:0000256" key="2">
    <source>
        <dbReference type="SAM" id="Phobius"/>
    </source>
</evidence>
<reference evidence="4 5" key="1">
    <citation type="journal article" date="2019" name="Nat. Ecol. Evol.">
        <title>Megaphylogeny resolves global patterns of mushroom evolution.</title>
        <authorList>
            <person name="Varga T."/>
            <person name="Krizsan K."/>
            <person name="Foldi C."/>
            <person name="Dima B."/>
            <person name="Sanchez-Garcia M."/>
            <person name="Sanchez-Ramirez S."/>
            <person name="Szollosi G.J."/>
            <person name="Szarkandi J.G."/>
            <person name="Papp V."/>
            <person name="Albert L."/>
            <person name="Andreopoulos W."/>
            <person name="Angelini C."/>
            <person name="Antonin V."/>
            <person name="Barry K.W."/>
            <person name="Bougher N.L."/>
            <person name="Buchanan P."/>
            <person name="Buyck B."/>
            <person name="Bense V."/>
            <person name="Catcheside P."/>
            <person name="Chovatia M."/>
            <person name="Cooper J."/>
            <person name="Damon W."/>
            <person name="Desjardin D."/>
            <person name="Finy P."/>
            <person name="Geml J."/>
            <person name="Haridas S."/>
            <person name="Hughes K."/>
            <person name="Justo A."/>
            <person name="Karasinski D."/>
            <person name="Kautmanova I."/>
            <person name="Kiss B."/>
            <person name="Kocsube S."/>
            <person name="Kotiranta H."/>
            <person name="LaButti K.M."/>
            <person name="Lechner B.E."/>
            <person name="Liimatainen K."/>
            <person name="Lipzen A."/>
            <person name="Lukacs Z."/>
            <person name="Mihaltcheva S."/>
            <person name="Morgado L.N."/>
            <person name="Niskanen T."/>
            <person name="Noordeloos M.E."/>
            <person name="Ohm R.A."/>
            <person name="Ortiz-Santana B."/>
            <person name="Ovrebo C."/>
            <person name="Racz N."/>
            <person name="Riley R."/>
            <person name="Savchenko A."/>
            <person name="Shiryaev A."/>
            <person name="Soop K."/>
            <person name="Spirin V."/>
            <person name="Szebenyi C."/>
            <person name="Tomsovsky M."/>
            <person name="Tulloss R.E."/>
            <person name="Uehling J."/>
            <person name="Grigoriev I.V."/>
            <person name="Vagvolgyi C."/>
            <person name="Papp T."/>
            <person name="Martin F.M."/>
            <person name="Miettinen O."/>
            <person name="Hibbett D.S."/>
            <person name="Nagy L.G."/>
        </authorList>
    </citation>
    <scope>NUCLEOTIDE SEQUENCE [LARGE SCALE GENOMIC DNA]</scope>
    <source>
        <strain evidence="4 5">CBS 121175</strain>
    </source>
</reference>
<dbReference type="AlphaFoldDB" id="A0A5C3KQ97"/>
<dbReference type="PANTHER" id="PTHR40465">
    <property type="entry name" value="CHROMOSOME 1, WHOLE GENOME SHOTGUN SEQUENCE"/>
    <property type="match status" value="1"/>
</dbReference>
<keyword evidence="5" id="KW-1185">Reference proteome</keyword>
<sequence length="370" mass="41262">MDSPEAAAAPVDLGRTFGALLLGSAMAFGLSGIVSTQCVVYYKQYPKDTTRTKCTVGVSWILDIAHTIFVIVAIYEYFITYFGEAARADWIPWSLALSVVTTALQTLLVHCFFAEKIYRSSQNNWLITAPIVVIAFIRVVCATITTANMIRLGRFSAFSDIFPRTMFTTGLTLSAVVDILITGWLCYYLREIRTRIGPRGTVMVRMVDSLTLYTLENAALPCFAAIASLICWLSMPHNLIFMGLHLVISKLYANSLLASLNMRNELRQIEGRMRYHLGTTTSFRKDQGPESALQIQNSRSMSTTDSRDPKHQEYMLSDLQPDPNAQGKGKRRVAKEPTTIIQFRPASSTYWNVIAQSGKPDSPNELAPEP</sequence>
<evidence type="ECO:0000256" key="1">
    <source>
        <dbReference type="SAM" id="MobiDB-lite"/>
    </source>
</evidence>
<protein>
    <recommendedName>
        <fullName evidence="3">DUF6534 domain-containing protein</fullName>
    </recommendedName>
</protein>
<evidence type="ECO:0000259" key="3">
    <source>
        <dbReference type="Pfam" id="PF20152"/>
    </source>
</evidence>